<evidence type="ECO:0000256" key="7">
    <source>
        <dbReference type="ARBA" id="ARBA00022840"/>
    </source>
</evidence>
<dbReference type="InterPro" id="IPR013655">
    <property type="entry name" value="PAS_fold_3"/>
</dbReference>
<keyword evidence="5" id="KW-0547">Nucleotide-binding</keyword>
<dbReference type="NCBIfam" id="TIGR00229">
    <property type="entry name" value="sensory_box"/>
    <property type="match status" value="2"/>
</dbReference>
<dbReference type="PROSITE" id="PS50112">
    <property type="entry name" value="PAS"/>
    <property type="match status" value="1"/>
</dbReference>
<evidence type="ECO:0000256" key="5">
    <source>
        <dbReference type="ARBA" id="ARBA00022741"/>
    </source>
</evidence>
<evidence type="ECO:0000256" key="8">
    <source>
        <dbReference type="ARBA" id="ARBA00023026"/>
    </source>
</evidence>
<proteinExistence type="predicted"/>
<keyword evidence="6" id="KW-0418">Kinase</keyword>
<feature type="domain" description="PAC" evidence="11">
    <location>
        <begin position="212"/>
        <end position="265"/>
    </location>
</feature>
<dbReference type="InterPro" id="IPR003594">
    <property type="entry name" value="HATPase_dom"/>
</dbReference>
<dbReference type="PROSITE" id="PS50113">
    <property type="entry name" value="PAC"/>
    <property type="match status" value="2"/>
</dbReference>
<evidence type="ECO:0000256" key="2">
    <source>
        <dbReference type="ARBA" id="ARBA00012438"/>
    </source>
</evidence>
<dbReference type="PANTHER" id="PTHR41523">
    <property type="entry name" value="TWO-COMPONENT SYSTEM SENSOR PROTEIN"/>
    <property type="match status" value="1"/>
</dbReference>
<feature type="domain" description="Histidine kinase" evidence="9">
    <location>
        <begin position="269"/>
        <end position="461"/>
    </location>
</feature>
<keyword evidence="8" id="KW-0843">Virulence</keyword>
<dbReference type="InterPro" id="IPR000014">
    <property type="entry name" value="PAS"/>
</dbReference>
<keyword evidence="7" id="KW-0067">ATP-binding</keyword>
<evidence type="ECO:0000259" key="9">
    <source>
        <dbReference type="PROSITE" id="PS50109"/>
    </source>
</evidence>
<dbReference type="EC" id="2.7.13.3" evidence="2"/>
<dbReference type="EMBL" id="CP007793">
    <property type="protein sequence ID" value="AIB10812.1"/>
    <property type="molecule type" value="Genomic_DNA"/>
</dbReference>
<name>A0A060DDA4_9PROT</name>
<sequence length="462" mass="52420">MGTQEQPEAWRDESEERLRAFIESAPRKMWIARPDGTVEFFNREWRDYTGQGGAEGMLNWREAVHPADRPRLDEVRGRAVPLGQPYDVQVRLRRRSDGLHRWHIGRVSPVHLHGRLIAWIGAATDIDNRVRAEAALRESETNFRTMANAIPQLAWMRDPADYSIWYNQRWFDFTGTSMEQMQNDGWWTVIHPDHADLMLEAVTAARAEGRSWEYTAPLRRRDGVYRWHLFRAVPIRDEAAGTITRWFGTSTDINEQREAQERQRLLTQEVSHRVKNSLALVAAQLSLQARASDNDDARSVLMDAYSRVLTIAGVHDHLWRQYDASFIDMSGFLHGLCRKLQETAPGHDLSFTGDRVIVPTDQAVPIGLVVNELVTNALKYAYPGDRGGPIRVTLRRDGEDAMILEVMDQGVGLPAGFDLSAPTKSLGMRLLVNTVRQINATVDAERLDPGTRFAVAIPVGRG</sequence>
<dbReference type="InterPro" id="IPR001610">
    <property type="entry name" value="PAC"/>
</dbReference>
<dbReference type="SMART" id="SM00387">
    <property type="entry name" value="HATPase_c"/>
    <property type="match status" value="1"/>
</dbReference>
<dbReference type="FunFam" id="3.30.450.20:FF:000099">
    <property type="entry name" value="Sensory box sensor histidine kinase"/>
    <property type="match status" value="1"/>
</dbReference>
<dbReference type="Gene3D" id="3.30.565.10">
    <property type="entry name" value="Histidine kinase-like ATPase, C-terminal domain"/>
    <property type="match status" value="1"/>
</dbReference>
<dbReference type="Pfam" id="PF02518">
    <property type="entry name" value="HATPase_c"/>
    <property type="match status" value="1"/>
</dbReference>
<dbReference type="SUPFAM" id="SSF55785">
    <property type="entry name" value="PYP-like sensor domain (PAS domain)"/>
    <property type="match status" value="2"/>
</dbReference>
<keyword evidence="4" id="KW-0808">Transferase</keyword>
<comment type="catalytic activity">
    <reaction evidence="1">
        <text>ATP + protein L-histidine = ADP + protein N-phospho-L-histidine.</text>
        <dbReference type="EC" id="2.7.13.3"/>
    </reaction>
</comment>
<evidence type="ECO:0000256" key="3">
    <source>
        <dbReference type="ARBA" id="ARBA00022553"/>
    </source>
</evidence>
<evidence type="ECO:0000256" key="4">
    <source>
        <dbReference type="ARBA" id="ARBA00022679"/>
    </source>
</evidence>
<dbReference type="PANTHER" id="PTHR41523:SF8">
    <property type="entry name" value="ETHYLENE RESPONSE SENSOR PROTEIN"/>
    <property type="match status" value="1"/>
</dbReference>
<keyword evidence="3" id="KW-0597">Phosphoprotein</keyword>
<dbReference type="KEGG" id="abq:ABAZ39_02010"/>
<dbReference type="Proteomes" id="UP000027186">
    <property type="component" value="Chromosome"/>
</dbReference>
<dbReference type="InterPro" id="IPR011495">
    <property type="entry name" value="Sig_transdc_His_kin_sub2_dim/P"/>
</dbReference>
<dbReference type="CDD" id="cd00130">
    <property type="entry name" value="PAS"/>
    <property type="match status" value="2"/>
</dbReference>
<dbReference type="GO" id="GO:0005524">
    <property type="term" value="F:ATP binding"/>
    <property type="evidence" value="ECO:0007669"/>
    <property type="project" value="UniProtKB-KW"/>
</dbReference>
<dbReference type="GO" id="GO:0004673">
    <property type="term" value="F:protein histidine kinase activity"/>
    <property type="evidence" value="ECO:0007669"/>
    <property type="project" value="UniProtKB-EC"/>
</dbReference>
<dbReference type="SMART" id="SM00091">
    <property type="entry name" value="PAS"/>
    <property type="match status" value="2"/>
</dbReference>
<gene>
    <name evidence="12" type="ORF">ABAZ39_02010</name>
</gene>
<evidence type="ECO:0000313" key="13">
    <source>
        <dbReference type="Proteomes" id="UP000027186"/>
    </source>
</evidence>
<dbReference type="InterPro" id="IPR036890">
    <property type="entry name" value="HATPase_C_sf"/>
</dbReference>
<dbReference type="SMART" id="SM00086">
    <property type="entry name" value="PAC"/>
    <property type="match status" value="2"/>
</dbReference>
<dbReference type="Pfam" id="PF07568">
    <property type="entry name" value="HisKA_2"/>
    <property type="match status" value="1"/>
</dbReference>
<feature type="domain" description="PAC" evidence="11">
    <location>
        <begin position="86"/>
        <end position="138"/>
    </location>
</feature>
<evidence type="ECO:0000256" key="6">
    <source>
        <dbReference type="ARBA" id="ARBA00022777"/>
    </source>
</evidence>
<evidence type="ECO:0000313" key="12">
    <source>
        <dbReference type="EMBL" id="AIB10812.1"/>
    </source>
</evidence>
<evidence type="ECO:0000259" key="11">
    <source>
        <dbReference type="PROSITE" id="PS50113"/>
    </source>
</evidence>
<evidence type="ECO:0000259" key="10">
    <source>
        <dbReference type="PROSITE" id="PS50112"/>
    </source>
</evidence>
<dbReference type="Pfam" id="PF08447">
    <property type="entry name" value="PAS_3"/>
    <property type="match status" value="2"/>
</dbReference>
<dbReference type="RefSeq" id="WP_038526195.1">
    <property type="nucleotide sequence ID" value="NZ_CP007793.1"/>
</dbReference>
<reference evidence="12 13" key="1">
    <citation type="journal article" date="2014" name="Genome Announc.">
        <title>Complete Genome Sequence of the Model Rhizosphere Strain Azospirillum brasilense Az39, Successfully Applied in Agriculture.</title>
        <authorList>
            <person name="Rivera D."/>
            <person name="Revale S."/>
            <person name="Molina R."/>
            <person name="Gualpa J."/>
            <person name="Puente M."/>
            <person name="Maroniche G."/>
            <person name="Paris G."/>
            <person name="Baker D."/>
            <person name="Clavijo B."/>
            <person name="McLay K."/>
            <person name="Spaepen S."/>
            <person name="Perticari A."/>
            <person name="Vazquez M."/>
            <person name="Wisniewski-Dye F."/>
            <person name="Watkins C."/>
            <person name="Martinez-Abarca F."/>
            <person name="Vanderleyden J."/>
            <person name="Cassan F."/>
        </authorList>
    </citation>
    <scope>NUCLEOTIDE SEQUENCE [LARGE SCALE GENOMIC DNA]</scope>
    <source>
        <strain evidence="12 13">Az39</strain>
    </source>
</reference>
<dbReference type="AlphaFoldDB" id="A0A060DDA4"/>
<dbReference type="InterPro" id="IPR035965">
    <property type="entry name" value="PAS-like_dom_sf"/>
</dbReference>
<dbReference type="SUPFAM" id="SSF55874">
    <property type="entry name" value="ATPase domain of HSP90 chaperone/DNA topoisomerase II/histidine kinase"/>
    <property type="match status" value="1"/>
</dbReference>
<evidence type="ECO:0000256" key="1">
    <source>
        <dbReference type="ARBA" id="ARBA00000085"/>
    </source>
</evidence>
<dbReference type="PROSITE" id="PS50109">
    <property type="entry name" value="HIS_KIN"/>
    <property type="match status" value="1"/>
</dbReference>
<accession>A0A060DDA4</accession>
<dbReference type="InterPro" id="IPR005467">
    <property type="entry name" value="His_kinase_dom"/>
</dbReference>
<dbReference type="Gene3D" id="3.30.450.20">
    <property type="entry name" value="PAS domain"/>
    <property type="match status" value="2"/>
</dbReference>
<dbReference type="InterPro" id="IPR000700">
    <property type="entry name" value="PAS-assoc_C"/>
</dbReference>
<protein>
    <recommendedName>
        <fullName evidence="2">histidine kinase</fullName>
        <ecNumber evidence="2">2.7.13.3</ecNumber>
    </recommendedName>
</protein>
<feature type="domain" description="PAS" evidence="10">
    <location>
        <begin position="14"/>
        <end position="83"/>
    </location>
</feature>
<organism evidence="12 13">
    <name type="scientific">Azospirillum argentinense</name>
    <dbReference type="NCBI Taxonomy" id="2970906"/>
    <lineage>
        <taxon>Bacteria</taxon>
        <taxon>Pseudomonadati</taxon>
        <taxon>Pseudomonadota</taxon>
        <taxon>Alphaproteobacteria</taxon>
        <taxon>Rhodospirillales</taxon>
        <taxon>Azospirillaceae</taxon>
        <taxon>Azospirillum</taxon>
    </lineage>
</organism>